<dbReference type="RefSeq" id="WP_009374656.1">
    <property type="nucleotide sequence ID" value="NZ_ALJD01000002.1"/>
</dbReference>
<proteinExistence type="predicted"/>
<sequence length="137" mass="15419">MSRADTGSQPLLEKGDVVQCEYELGVEYGVVTSGGLEATIYIPERCMRLSQRSMPVGSVCRLDAYDEVIGVDVEGETHLWSRRREIVSRRDGAEEVDTDDVAEDALGRYVQWLHDRRGWQTETLGSRFIRALGGERP</sequence>
<gene>
    <name evidence="1" type="ORF">HSB1_06220</name>
</gene>
<protein>
    <submittedName>
        <fullName evidence="1">Uncharacterized protein</fullName>
    </submittedName>
</protein>
<name>J3JI65_9EURY</name>
<dbReference type="Proteomes" id="UP000007813">
    <property type="component" value="Unassembled WGS sequence"/>
</dbReference>
<comment type="caution">
    <text evidence="1">The sequence shown here is derived from an EMBL/GenBank/DDBJ whole genome shotgun (WGS) entry which is preliminary data.</text>
</comment>
<dbReference type="EMBL" id="ALJD01000002">
    <property type="protein sequence ID" value="EJN61581.1"/>
    <property type="molecule type" value="Genomic_DNA"/>
</dbReference>
<evidence type="ECO:0000313" key="1">
    <source>
        <dbReference type="EMBL" id="EJN61581.1"/>
    </source>
</evidence>
<organism evidence="1 2">
    <name type="scientific">Halogranum salarium B-1</name>
    <dbReference type="NCBI Taxonomy" id="1210908"/>
    <lineage>
        <taxon>Archaea</taxon>
        <taxon>Methanobacteriati</taxon>
        <taxon>Methanobacteriota</taxon>
        <taxon>Stenosarchaea group</taxon>
        <taxon>Halobacteria</taxon>
        <taxon>Halobacteriales</taxon>
        <taxon>Haloferacaceae</taxon>
    </lineage>
</organism>
<evidence type="ECO:0000313" key="2">
    <source>
        <dbReference type="Proteomes" id="UP000007813"/>
    </source>
</evidence>
<accession>J3JI65</accession>
<dbReference type="AlphaFoldDB" id="J3JI65"/>
<reference evidence="1 2" key="1">
    <citation type="journal article" date="2012" name="J. Bacteriol.">
        <title>Draft Genome Sequence of the Extremely Halophilic Archaeon Halogranum salarium B-1T.</title>
        <authorList>
            <person name="Kim K.K."/>
            <person name="Lee K.C."/>
            <person name="Lee J.S."/>
        </authorList>
    </citation>
    <scope>NUCLEOTIDE SEQUENCE [LARGE SCALE GENOMIC DNA]</scope>
    <source>
        <strain evidence="1 2">B-1</strain>
    </source>
</reference>